<dbReference type="InterPro" id="IPR003593">
    <property type="entry name" value="AAA+_ATPase"/>
</dbReference>
<dbReference type="Gene3D" id="3.40.50.300">
    <property type="entry name" value="P-loop containing nucleotide triphosphate hydrolases"/>
    <property type="match status" value="1"/>
</dbReference>
<feature type="region of interest" description="Disordered" evidence="7">
    <location>
        <begin position="409"/>
        <end position="432"/>
    </location>
</feature>
<evidence type="ECO:0000256" key="4">
    <source>
        <dbReference type="ARBA" id="ARBA00022741"/>
    </source>
</evidence>
<dbReference type="GO" id="GO:0005524">
    <property type="term" value="F:ATP binding"/>
    <property type="evidence" value="ECO:0007669"/>
    <property type="project" value="UniProtKB-UniRule"/>
</dbReference>
<comment type="subunit">
    <text evidence="6">The complex is probably composed of two ATP-binding proteins, two transmembrane proteins and a solute-binding protein.</text>
</comment>
<dbReference type="InterPro" id="IPR005892">
    <property type="entry name" value="Gly-betaine_transp_ATP-bd"/>
</dbReference>
<comment type="similarity">
    <text evidence="1 6">Belongs to the ABC transporter superfamily.</text>
</comment>
<dbReference type="GO" id="GO:0005886">
    <property type="term" value="C:plasma membrane"/>
    <property type="evidence" value="ECO:0007669"/>
    <property type="project" value="UniProtKB-SubCell"/>
</dbReference>
<dbReference type="InterPro" id="IPR046342">
    <property type="entry name" value="CBS_dom_sf"/>
</dbReference>
<dbReference type="OrthoDB" id="9802264at2"/>
<dbReference type="Proteomes" id="UP000214603">
    <property type="component" value="Unassembled WGS sequence"/>
</dbReference>
<evidence type="ECO:0000256" key="3">
    <source>
        <dbReference type="ARBA" id="ARBA00022475"/>
    </source>
</evidence>
<accession>A0A225M8I7</accession>
<dbReference type="PANTHER" id="PTHR43869:SF1">
    <property type="entry name" value="GLYCINE BETAINE_PROLINE BETAINE TRANSPORT SYSTEM ATP-BINDING PROTEIN PROV"/>
    <property type="match status" value="1"/>
</dbReference>
<dbReference type="InterPro" id="IPR051921">
    <property type="entry name" value="ABC_osmolyte_uptake_ATP-bind"/>
</dbReference>
<keyword evidence="6" id="KW-0997">Cell inner membrane</keyword>
<dbReference type="GO" id="GO:0016887">
    <property type="term" value="F:ATP hydrolysis activity"/>
    <property type="evidence" value="ECO:0007669"/>
    <property type="project" value="UniProtKB-UniRule"/>
</dbReference>
<dbReference type="SUPFAM" id="SSF54631">
    <property type="entry name" value="CBS-domain pair"/>
    <property type="match status" value="1"/>
</dbReference>
<gene>
    <name evidence="9" type="ORF">CEY11_16025</name>
</gene>
<evidence type="ECO:0000313" key="9">
    <source>
        <dbReference type="EMBL" id="OWT57426.1"/>
    </source>
</evidence>
<evidence type="ECO:0000256" key="5">
    <source>
        <dbReference type="ARBA" id="ARBA00022840"/>
    </source>
</evidence>
<keyword evidence="10" id="KW-1185">Reference proteome</keyword>
<dbReference type="InterPro" id="IPR017871">
    <property type="entry name" value="ABC_transporter-like_CS"/>
</dbReference>
<evidence type="ECO:0000259" key="8">
    <source>
        <dbReference type="PROSITE" id="PS50893"/>
    </source>
</evidence>
<dbReference type="PROSITE" id="PS00211">
    <property type="entry name" value="ABC_TRANSPORTER_1"/>
    <property type="match status" value="1"/>
</dbReference>
<dbReference type="InterPro" id="IPR003439">
    <property type="entry name" value="ABC_transporter-like_ATP-bd"/>
</dbReference>
<dbReference type="InterPro" id="IPR027417">
    <property type="entry name" value="P-loop_NTPase"/>
</dbReference>
<dbReference type="Pfam" id="PF00005">
    <property type="entry name" value="ABC_tran"/>
    <property type="match status" value="1"/>
</dbReference>
<comment type="catalytic activity">
    <reaction evidence="6">
        <text>a quaternary ammonium(out) + ATP + H2O = a quaternary ammonium(in) + ADP + phosphate + H(+)</text>
        <dbReference type="Rhea" id="RHEA:11036"/>
        <dbReference type="ChEBI" id="CHEBI:15377"/>
        <dbReference type="ChEBI" id="CHEBI:15378"/>
        <dbReference type="ChEBI" id="CHEBI:30616"/>
        <dbReference type="ChEBI" id="CHEBI:35267"/>
        <dbReference type="ChEBI" id="CHEBI:43474"/>
        <dbReference type="ChEBI" id="CHEBI:456216"/>
    </reaction>
</comment>
<dbReference type="GO" id="GO:0031460">
    <property type="term" value="P:glycine betaine transport"/>
    <property type="evidence" value="ECO:0007669"/>
    <property type="project" value="InterPro"/>
</dbReference>
<keyword evidence="3" id="KW-1003">Cell membrane</keyword>
<evidence type="ECO:0000256" key="7">
    <source>
        <dbReference type="SAM" id="MobiDB-lite"/>
    </source>
</evidence>
<dbReference type="RefSeq" id="WP_088604430.1">
    <property type="nucleotide sequence ID" value="NZ_NJIH01000009.1"/>
</dbReference>
<dbReference type="GO" id="GO:0006970">
    <property type="term" value="P:response to osmotic stress"/>
    <property type="evidence" value="ECO:0007669"/>
    <property type="project" value="UniProtKB-ARBA"/>
</dbReference>
<dbReference type="FunFam" id="3.40.50.300:FF:000201">
    <property type="entry name" value="Glycine betaine/L-proline ABC transporter ATP-binding protein"/>
    <property type="match status" value="1"/>
</dbReference>
<keyword evidence="5 6" id="KW-0067">ATP-binding</keyword>
<protein>
    <recommendedName>
        <fullName evidence="6">Quaternary amine transport ATP-binding protein</fullName>
        <ecNumber evidence="6">7.6.2.9</ecNumber>
    </recommendedName>
</protein>
<feature type="domain" description="ABC transporter" evidence="8">
    <location>
        <begin position="42"/>
        <end position="278"/>
    </location>
</feature>
<keyword evidence="2 6" id="KW-0813">Transport</keyword>
<dbReference type="SUPFAM" id="SSF52540">
    <property type="entry name" value="P-loop containing nucleoside triphosphate hydrolases"/>
    <property type="match status" value="1"/>
</dbReference>
<proteinExistence type="inferred from homology"/>
<dbReference type="EC" id="7.6.2.9" evidence="6"/>
<evidence type="ECO:0000313" key="10">
    <source>
        <dbReference type="Proteomes" id="UP000214603"/>
    </source>
</evidence>
<reference evidence="10" key="1">
    <citation type="submission" date="2017-06" db="EMBL/GenBank/DDBJ databases">
        <title>Herbaspirillum phytohormonus sp. nov., isolated from the root nodule of Robinia pseudoacacia in lead-zinc mine.</title>
        <authorList>
            <person name="Fan M."/>
            <person name="Lin Y."/>
        </authorList>
    </citation>
    <scope>NUCLEOTIDE SEQUENCE [LARGE SCALE GENOMIC DNA]</scope>
    <source>
        <strain evidence="10">SC-089</strain>
    </source>
</reference>
<evidence type="ECO:0000256" key="1">
    <source>
        <dbReference type="ARBA" id="ARBA00005417"/>
    </source>
</evidence>
<keyword evidence="6" id="KW-0472">Membrane</keyword>
<sequence>MSKIEIRNVYKIFGPQPQRWLDAVRASSQGEEGAPGQTGTPLSKKELLARSGHTLGLRDISLSIEAGSIYVIMGLSGSGKSTLIRHFNRLIEPSAGCIEVDGVDVTSLGRGELERFRQNKMSMVFQRFGLFPHRTVLDNAGYGLKVRGVARAERRERAMHWLRQVGLAGFEHQYPHQLSGGMQQRVGLARALATDAEILLMDEAFSALDPLIRREMQDQLLQLQAQLNKTIVFITHDLDEALRLGNRIAILKDGELIQEGTPEDILLSPANDYVQSFLQDVNRSKVLNAAHACRVPALTLTMRTRPAHAVERLAAAGLDYAAVLDGKRLAGVLDRPQAERALREGVRDISRHLGDMASVPASAGLDEVLARLLRSTEPLAVTGEDDEFLGLMSRSKVVELVAPVIDGEAGPAQAGAAGQPEQQAAAADAALP</sequence>
<dbReference type="PROSITE" id="PS50893">
    <property type="entry name" value="ABC_TRANSPORTER_2"/>
    <property type="match status" value="1"/>
</dbReference>
<dbReference type="PANTHER" id="PTHR43869">
    <property type="entry name" value="GLYCINE BETAINE/PROLINE BETAINE TRANSPORT SYSTEM ATP-BINDING PROTEIN PROV"/>
    <property type="match status" value="1"/>
</dbReference>
<dbReference type="GO" id="GO:0015418">
    <property type="term" value="F:ABC-type quaternary ammonium compound transporting activity"/>
    <property type="evidence" value="ECO:0007669"/>
    <property type="project" value="UniProtKB-EC"/>
</dbReference>
<evidence type="ECO:0000256" key="6">
    <source>
        <dbReference type="RuleBase" id="RU369116"/>
    </source>
</evidence>
<dbReference type="NCBIfam" id="TIGR01186">
    <property type="entry name" value="proV"/>
    <property type="match status" value="1"/>
</dbReference>
<dbReference type="CDD" id="cd03294">
    <property type="entry name" value="ABC_Pro_Gly_Betaine"/>
    <property type="match status" value="1"/>
</dbReference>
<keyword evidence="4 6" id="KW-0547">Nucleotide-binding</keyword>
<dbReference type="GO" id="GO:0006865">
    <property type="term" value="P:amino acid transport"/>
    <property type="evidence" value="ECO:0007669"/>
    <property type="project" value="UniProtKB-UniRule"/>
</dbReference>
<name>A0A225M8I7_9BURK</name>
<dbReference type="SMART" id="SM00382">
    <property type="entry name" value="AAA"/>
    <property type="match status" value="1"/>
</dbReference>
<dbReference type="AlphaFoldDB" id="A0A225M8I7"/>
<comment type="subcellular location">
    <subcellularLocation>
        <location evidence="6">Cell inner membrane</location>
        <topology evidence="6">Peripheral membrane protein</topology>
    </subcellularLocation>
</comment>
<evidence type="ECO:0000256" key="2">
    <source>
        <dbReference type="ARBA" id="ARBA00022448"/>
    </source>
</evidence>
<dbReference type="EMBL" id="NJIH01000009">
    <property type="protein sequence ID" value="OWT57426.1"/>
    <property type="molecule type" value="Genomic_DNA"/>
</dbReference>
<organism evidence="9 10">
    <name type="scientific">Candidimonas nitroreducens</name>
    <dbReference type="NCBI Taxonomy" id="683354"/>
    <lineage>
        <taxon>Bacteria</taxon>
        <taxon>Pseudomonadati</taxon>
        <taxon>Pseudomonadota</taxon>
        <taxon>Betaproteobacteria</taxon>
        <taxon>Burkholderiales</taxon>
        <taxon>Alcaligenaceae</taxon>
        <taxon>Candidimonas</taxon>
    </lineage>
</organism>
<comment type="caution">
    <text evidence="9">The sequence shown here is derived from an EMBL/GenBank/DDBJ whole genome shotgun (WGS) entry which is preliminary data.</text>
</comment>